<dbReference type="Pfam" id="PF01471">
    <property type="entry name" value="PG_binding_1"/>
    <property type="match status" value="2"/>
</dbReference>
<gene>
    <name evidence="5" type="ORF">C7455_10617</name>
</gene>
<dbReference type="Proteomes" id="UP000245708">
    <property type="component" value="Unassembled WGS sequence"/>
</dbReference>
<evidence type="ECO:0000313" key="5">
    <source>
        <dbReference type="EMBL" id="PWK59731.1"/>
    </source>
</evidence>
<comment type="caution">
    <text evidence="5">The sequence shown here is derived from an EMBL/GenBank/DDBJ whole genome shotgun (WGS) entry which is preliminary data.</text>
</comment>
<dbReference type="EMBL" id="QGGW01000006">
    <property type="protein sequence ID" value="PWK59731.1"/>
    <property type="molecule type" value="Genomic_DNA"/>
</dbReference>
<protein>
    <submittedName>
        <fullName evidence="5">Putative peptidoglycan binding protein</fullName>
    </submittedName>
</protein>
<feature type="domain" description="Peptidoglycan binding-like" evidence="4">
    <location>
        <begin position="290"/>
        <end position="340"/>
    </location>
</feature>
<evidence type="ECO:0000256" key="1">
    <source>
        <dbReference type="SAM" id="Coils"/>
    </source>
</evidence>
<proteinExistence type="predicted"/>
<feature type="domain" description="Peptidoglycan binding-like" evidence="4">
    <location>
        <begin position="488"/>
        <end position="539"/>
    </location>
</feature>
<reference evidence="5 6" key="1">
    <citation type="submission" date="2018-05" db="EMBL/GenBank/DDBJ databases">
        <title>Genomic Encyclopedia of Type Strains, Phase IV (KMG-IV): sequencing the most valuable type-strain genomes for metagenomic binning, comparative biology and taxonomic classification.</title>
        <authorList>
            <person name="Goeker M."/>
        </authorList>
    </citation>
    <scope>NUCLEOTIDE SEQUENCE [LARGE SCALE GENOMIC DNA]</scope>
    <source>
        <strain evidence="5 6">DSM 16097</strain>
    </source>
</reference>
<accession>A0A316GHT3</accession>
<dbReference type="InterPro" id="IPR011600">
    <property type="entry name" value="Pept_C14_caspase"/>
</dbReference>
<evidence type="ECO:0000259" key="4">
    <source>
        <dbReference type="Pfam" id="PF01471"/>
    </source>
</evidence>
<dbReference type="SUPFAM" id="SSF47090">
    <property type="entry name" value="PGBD-like"/>
    <property type="match status" value="2"/>
</dbReference>
<dbReference type="Gene3D" id="3.40.50.1460">
    <property type="match status" value="1"/>
</dbReference>
<dbReference type="InterPro" id="IPR036365">
    <property type="entry name" value="PGBD-like_sf"/>
</dbReference>
<keyword evidence="2" id="KW-0732">Signal</keyword>
<evidence type="ECO:0000259" key="3">
    <source>
        <dbReference type="Pfam" id="PF00656"/>
    </source>
</evidence>
<organism evidence="5 6">
    <name type="scientific">Roseicyclus mahoneyensis</name>
    <dbReference type="NCBI Taxonomy" id="164332"/>
    <lineage>
        <taxon>Bacteria</taxon>
        <taxon>Pseudomonadati</taxon>
        <taxon>Pseudomonadota</taxon>
        <taxon>Alphaproteobacteria</taxon>
        <taxon>Rhodobacterales</taxon>
        <taxon>Roseobacteraceae</taxon>
        <taxon>Roseicyclus</taxon>
    </lineage>
</organism>
<dbReference type="SUPFAM" id="SSF52129">
    <property type="entry name" value="Caspase-like"/>
    <property type="match status" value="1"/>
</dbReference>
<dbReference type="InterPro" id="IPR029030">
    <property type="entry name" value="Caspase-like_dom_sf"/>
</dbReference>
<dbReference type="GO" id="GO:0004197">
    <property type="term" value="F:cysteine-type endopeptidase activity"/>
    <property type="evidence" value="ECO:0007669"/>
    <property type="project" value="InterPro"/>
</dbReference>
<feature type="signal peptide" evidence="2">
    <location>
        <begin position="1"/>
        <end position="19"/>
    </location>
</feature>
<keyword evidence="6" id="KW-1185">Reference proteome</keyword>
<dbReference type="Gene3D" id="1.10.101.10">
    <property type="entry name" value="PGBD-like superfamily/PGBD"/>
    <property type="match status" value="2"/>
</dbReference>
<feature type="domain" description="Peptidase C14 caspase" evidence="3">
    <location>
        <begin position="21"/>
        <end position="96"/>
    </location>
</feature>
<dbReference type="Pfam" id="PF00656">
    <property type="entry name" value="Peptidase_C14"/>
    <property type="match status" value="1"/>
</dbReference>
<dbReference type="RefSeq" id="WP_109668738.1">
    <property type="nucleotide sequence ID" value="NZ_QGGW01000006.1"/>
</dbReference>
<dbReference type="OrthoDB" id="8092964at2"/>
<sequence>MRALLPLVLAVVTAPAALADTAYLIANSRYDNGQNLRQASDIAALERPLTEAGFEVIVVENGPIEAMRAGLSALVAAGETDRVLIAVAGHVVRSQGGTWVLGRDADTPDLGAVGGQGVSLDVLMEVAGRAPGRAMVLIGTEARQFPLGAGLAPGLGPIDAPQGVSVISGAPDDVADFARRFVLRPGADLAAAVAASRNLRGHGFLSSSVPFLDVASGAVAPPVGPSVEETALWNAVRELNTAGALRAYLTQYPDGAYVAEAQAALAGLAVMPVDPQAEAEAVETALQLSRAARQQIQRDLSLLGHDTRGIDGIFGPGTRRAIRDWQGATRQPVTGFLTGSQIGVLRTAAAQRAAELEEETRRQREAEELADRALWQAIGQGSDEAGLRRYLDRFPRGLYADVARARLDDIEAARRLEAEAEERAAWDGVRQQDTVAAYRGYIDTWPRGLFVDAARARIAEIESGLSPAAQAQAEAAEAALNLAQPMRVLVEQRLAAVGLDPGRQDGVFDRQTRIAIRSYQDGRGLPVTGYLDQLTVVRLLAEAIGGRLFD</sequence>
<dbReference type="InterPro" id="IPR036366">
    <property type="entry name" value="PGBDSf"/>
</dbReference>
<dbReference type="InterPro" id="IPR002477">
    <property type="entry name" value="Peptidoglycan-bd-like"/>
</dbReference>
<evidence type="ECO:0000256" key="2">
    <source>
        <dbReference type="SAM" id="SignalP"/>
    </source>
</evidence>
<feature type="chain" id="PRO_5016269843" evidence="2">
    <location>
        <begin position="20"/>
        <end position="550"/>
    </location>
</feature>
<evidence type="ECO:0000313" key="6">
    <source>
        <dbReference type="Proteomes" id="UP000245708"/>
    </source>
</evidence>
<keyword evidence="1" id="KW-0175">Coiled coil</keyword>
<feature type="coiled-coil region" evidence="1">
    <location>
        <begin position="346"/>
        <end position="376"/>
    </location>
</feature>
<dbReference type="AlphaFoldDB" id="A0A316GHT3"/>
<name>A0A316GHT3_9RHOB</name>
<dbReference type="GO" id="GO:0006508">
    <property type="term" value="P:proteolysis"/>
    <property type="evidence" value="ECO:0007669"/>
    <property type="project" value="InterPro"/>
</dbReference>